<proteinExistence type="predicted"/>
<evidence type="ECO:0000313" key="2">
    <source>
        <dbReference type="EMBL" id="KAG0662957.1"/>
    </source>
</evidence>
<feature type="compositionally biased region" description="Low complexity" evidence="1">
    <location>
        <begin position="1"/>
        <end position="18"/>
    </location>
</feature>
<dbReference type="AlphaFoldDB" id="A0A9P7B7T6"/>
<dbReference type="Proteomes" id="UP000777482">
    <property type="component" value="Unassembled WGS sequence"/>
</dbReference>
<feature type="region of interest" description="Disordered" evidence="1">
    <location>
        <begin position="472"/>
        <end position="492"/>
    </location>
</feature>
<dbReference type="EMBL" id="PUHQ01000023">
    <property type="protein sequence ID" value="KAG0662957.1"/>
    <property type="molecule type" value="Genomic_DNA"/>
</dbReference>
<gene>
    <name evidence="2" type="ORF">C6P46_003045</name>
</gene>
<protein>
    <submittedName>
        <fullName evidence="2">Uncharacterized protein</fullName>
    </submittedName>
</protein>
<comment type="caution">
    <text evidence="2">The sequence shown here is derived from an EMBL/GenBank/DDBJ whole genome shotgun (WGS) entry which is preliminary data.</text>
</comment>
<evidence type="ECO:0000256" key="1">
    <source>
        <dbReference type="SAM" id="MobiDB-lite"/>
    </source>
</evidence>
<feature type="region of interest" description="Disordered" evidence="1">
    <location>
        <begin position="168"/>
        <end position="204"/>
    </location>
</feature>
<organism evidence="2 3">
    <name type="scientific">Rhodotorula mucilaginosa</name>
    <name type="common">Yeast</name>
    <name type="synonym">Rhodotorula rubra</name>
    <dbReference type="NCBI Taxonomy" id="5537"/>
    <lineage>
        <taxon>Eukaryota</taxon>
        <taxon>Fungi</taxon>
        <taxon>Dikarya</taxon>
        <taxon>Basidiomycota</taxon>
        <taxon>Pucciniomycotina</taxon>
        <taxon>Microbotryomycetes</taxon>
        <taxon>Sporidiobolales</taxon>
        <taxon>Sporidiobolaceae</taxon>
        <taxon>Rhodotorula</taxon>
    </lineage>
</organism>
<feature type="region of interest" description="Disordered" evidence="1">
    <location>
        <begin position="1"/>
        <end position="29"/>
    </location>
</feature>
<name>A0A9P7B7T6_RHOMI</name>
<keyword evidence="3" id="KW-1185">Reference proteome</keyword>
<reference evidence="2 3" key="1">
    <citation type="submission" date="2020-11" db="EMBL/GenBank/DDBJ databases">
        <title>Kefir isolates.</title>
        <authorList>
            <person name="Marcisauskas S."/>
            <person name="Kim Y."/>
            <person name="Blasche S."/>
        </authorList>
    </citation>
    <scope>NUCLEOTIDE SEQUENCE [LARGE SCALE GENOMIC DNA]</scope>
    <source>
        <strain evidence="2 3">KR</strain>
    </source>
</reference>
<sequence>MATSAASTATSQAGAATSEPAAGQPAPSPNEMLIVMRVSNWKWGLGKSPQLDHVIEKAKAGLVGLTADDNELLYVVTTDHDAACSLADELEGRPAAGGGPMMRTAVNRDRRMLVAGKGRSARRGADRDDGQPLRYGTPHYDAQKYPTLIGREKQVQASFVRQPLPLAFAAPAPTPRGEPEQAARKEAEPSVASASAETEPRGVKRAIDQVDGSADDSRSAVWIAPAGGSTADSREAPTDVATAMATEQLPLPGHLAQPRLYIPRREAKRGELEPEPCFKPTLISTGPQSDPQAFGPRAIQSLSPDLVAKRVLPPHLTSWKLAPFTGQIEYHEEAFPRTMFLRRAWRYDNILPDDPDGRLGCLRLRYLVGSMVPSANLTITKVAVRPASTYGFRIDLFMIDDDMMKKFMRDYSDAARLTIEGWGVTDKEQELLELGARQSAAKRLGIQAAQAHARGGPALSVKGTAANAVAIGAGRGSTGSSTTDKGDTKNEK</sequence>
<accession>A0A9P7B7T6</accession>
<feature type="region of interest" description="Disordered" evidence="1">
    <location>
        <begin position="116"/>
        <end position="141"/>
    </location>
</feature>
<feature type="compositionally biased region" description="Basic and acidic residues" evidence="1">
    <location>
        <begin position="177"/>
        <end position="188"/>
    </location>
</feature>
<evidence type="ECO:0000313" key="3">
    <source>
        <dbReference type="Proteomes" id="UP000777482"/>
    </source>
</evidence>